<sequence length="501" mass="56521">MPGVPKTASCLFCKKRKKKCDLRWPTCSTCERAKKVCSGPTVTTKFIHASGQGLSTDHGASHSLVSVTRSNGAHLTAVEAERQRFVGLLPRPRKYPTTVADRVTIRLISTIERDPIGDILHNANYLKTLPQRLGVSPALRDCVALFCHCWTNYRCPEAMEKSPVFHDLHGKALRSLMRALQNPDTQLSIETCSAVTVMARCNLLFDGGDPTLHQKGIAKMMRSKGPPPQNGDDLHVQLCIANGGHIVRHWAAAHCTEDPQWITSWQDVLGWKASTEVPEHVSKHWLDQLNTITAQWARMVKGVKEINNPYTAADRRQHLAEQMHALALRFLAETETSYRLCVSTYELGMKMESSLGDSYPWHRKLVSLPPSHETLFKPLSAYVPMRIIFSRIAYDLSCTLGAADAEMYDKYHRMCQQGWDLLPHIMKIDHPIATLNYVVGVVLCFEILESQERKDYLVDALKSTNFRRVLPSSREDTERFLMNICCLSTGRETDGYDVHVN</sequence>
<dbReference type="PANTHER" id="PTHR38111">
    <property type="entry name" value="ZN(2)-C6 FUNGAL-TYPE DOMAIN-CONTAINING PROTEIN-RELATED"/>
    <property type="match status" value="1"/>
</dbReference>
<dbReference type="SUPFAM" id="SSF57701">
    <property type="entry name" value="Zn2/Cys6 DNA-binding domain"/>
    <property type="match status" value="1"/>
</dbReference>
<dbReference type="InterPro" id="IPR036864">
    <property type="entry name" value="Zn2-C6_fun-type_DNA-bd_sf"/>
</dbReference>
<dbReference type="PROSITE" id="PS00463">
    <property type="entry name" value="ZN2_CY6_FUNGAL_1"/>
    <property type="match status" value="1"/>
</dbReference>
<dbReference type="InterPro" id="IPR001138">
    <property type="entry name" value="Zn2Cys6_DnaBD"/>
</dbReference>
<evidence type="ECO:0000313" key="3">
    <source>
        <dbReference type="EMBL" id="KAJ4007347.1"/>
    </source>
</evidence>
<evidence type="ECO:0000313" key="4">
    <source>
        <dbReference type="Proteomes" id="UP001152130"/>
    </source>
</evidence>
<reference evidence="3" key="1">
    <citation type="submission" date="2022-10" db="EMBL/GenBank/DDBJ databases">
        <title>Fusarium specimens isolated from Avocado Roots.</title>
        <authorList>
            <person name="Stajich J."/>
            <person name="Roper C."/>
            <person name="Heimlech-Rivalta G."/>
        </authorList>
    </citation>
    <scope>NUCLEOTIDE SEQUENCE</scope>
    <source>
        <strain evidence="3">CF00143</strain>
    </source>
</reference>
<evidence type="ECO:0000256" key="1">
    <source>
        <dbReference type="ARBA" id="ARBA00023242"/>
    </source>
</evidence>
<comment type="caution">
    <text evidence="3">The sequence shown here is derived from an EMBL/GenBank/DDBJ whole genome shotgun (WGS) entry which is preliminary data.</text>
</comment>
<dbReference type="OrthoDB" id="5126878at2759"/>
<dbReference type="PROSITE" id="PS50048">
    <property type="entry name" value="ZN2_CY6_FUNGAL_2"/>
    <property type="match status" value="1"/>
</dbReference>
<dbReference type="Proteomes" id="UP001152130">
    <property type="component" value="Unassembled WGS sequence"/>
</dbReference>
<name>A0A9W8U5K1_9HYPO</name>
<dbReference type="GO" id="GO:0008270">
    <property type="term" value="F:zinc ion binding"/>
    <property type="evidence" value="ECO:0007669"/>
    <property type="project" value="InterPro"/>
</dbReference>
<feature type="domain" description="Zn(2)-C6 fungal-type" evidence="2">
    <location>
        <begin position="9"/>
        <end position="38"/>
    </location>
</feature>
<keyword evidence="1" id="KW-0539">Nucleus</keyword>
<protein>
    <recommendedName>
        <fullName evidence="2">Zn(2)-C6 fungal-type domain-containing protein</fullName>
    </recommendedName>
</protein>
<organism evidence="3 4">
    <name type="scientific">Fusarium irregulare</name>
    <dbReference type="NCBI Taxonomy" id="2494466"/>
    <lineage>
        <taxon>Eukaryota</taxon>
        <taxon>Fungi</taxon>
        <taxon>Dikarya</taxon>
        <taxon>Ascomycota</taxon>
        <taxon>Pezizomycotina</taxon>
        <taxon>Sordariomycetes</taxon>
        <taxon>Hypocreomycetidae</taxon>
        <taxon>Hypocreales</taxon>
        <taxon>Nectriaceae</taxon>
        <taxon>Fusarium</taxon>
        <taxon>Fusarium incarnatum-equiseti species complex</taxon>
    </lineage>
</organism>
<dbReference type="GO" id="GO:0000981">
    <property type="term" value="F:DNA-binding transcription factor activity, RNA polymerase II-specific"/>
    <property type="evidence" value="ECO:0007669"/>
    <property type="project" value="InterPro"/>
</dbReference>
<evidence type="ECO:0000259" key="2">
    <source>
        <dbReference type="PROSITE" id="PS50048"/>
    </source>
</evidence>
<gene>
    <name evidence="3" type="ORF">NW766_010031</name>
</gene>
<keyword evidence="4" id="KW-1185">Reference proteome</keyword>
<dbReference type="CDD" id="cd00067">
    <property type="entry name" value="GAL4"/>
    <property type="match status" value="1"/>
</dbReference>
<dbReference type="AlphaFoldDB" id="A0A9W8U5K1"/>
<dbReference type="Gene3D" id="4.10.240.10">
    <property type="entry name" value="Zn(2)-C6 fungal-type DNA-binding domain"/>
    <property type="match status" value="1"/>
</dbReference>
<dbReference type="InterPro" id="IPR053178">
    <property type="entry name" value="Osmoadaptation_assoc"/>
</dbReference>
<accession>A0A9W8U5K1</accession>
<dbReference type="SMART" id="SM00066">
    <property type="entry name" value="GAL4"/>
    <property type="match status" value="1"/>
</dbReference>
<dbReference type="Pfam" id="PF00172">
    <property type="entry name" value="Zn_clus"/>
    <property type="match status" value="1"/>
</dbReference>
<proteinExistence type="predicted"/>
<dbReference type="EMBL" id="JAPDHF010000017">
    <property type="protein sequence ID" value="KAJ4007347.1"/>
    <property type="molecule type" value="Genomic_DNA"/>
</dbReference>